<reference evidence="2 3" key="1">
    <citation type="submission" date="2020-08" db="EMBL/GenBank/DDBJ databases">
        <title>Sequencing the genomes of 1000 actinobacteria strains.</title>
        <authorList>
            <person name="Klenk H.-P."/>
        </authorList>
    </citation>
    <scope>NUCLEOTIDE SEQUENCE [LARGE SCALE GENOMIC DNA]</scope>
    <source>
        <strain evidence="2 3">DSM 19081</strain>
    </source>
</reference>
<evidence type="ECO:0000313" key="2">
    <source>
        <dbReference type="EMBL" id="MBA8921074.1"/>
    </source>
</evidence>
<feature type="compositionally biased region" description="Low complexity" evidence="1">
    <location>
        <begin position="75"/>
        <end position="102"/>
    </location>
</feature>
<dbReference type="RefSeq" id="WP_259392411.1">
    <property type="nucleotide sequence ID" value="NZ_BAAAKT010000004.1"/>
</dbReference>
<proteinExistence type="predicted"/>
<dbReference type="Proteomes" id="UP000546252">
    <property type="component" value="Unassembled WGS sequence"/>
</dbReference>
<gene>
    <name evidence="2" type="ORF">HNR24_001007</name>
</gene>
<dbReference type="AlphaFoldDB" id="A0A839FVF6"/>
<comment type="caution">
    <text evidence="2">The sequence shown here is derived from an EMBL/GenBank/DDBJ whole genome shotgun (WGS) entry which is preliminary data.</text>
</comment>
<protein>
    <submittedName>
        <fullName evidence="2">Uncharacterized protein</fullName>
    </submittedName>
</protein>
<feature type="region of interest" description="Disordered" evidence="1">
    <location>
        <begin position="37"/>
        <end position="102"/>
    </location>
</feature>
<feature type="region of interest" description="Disordered" evidence="1">
    <location>
        <begin position="1"/>
        <end position="23"/>
    </location>
</feature>
<feature type="compositionally biased region" description="Acidic residues" evidence="1">
    <location>
        <begin position="42"/>
        <end position="53"/>
    </location>
</feature>
<evidence type="ECO:0000313" key="3">
    <source>
        <dbReference type="Proteomes" id="UP000546252"/>
    </source>
</evidence>
<evidence type="ECO:0000256" key="1">
    <source>
        <dbReference type="SAM" id="MobiDB-lite"/>
    </source>
</evidence>
<name>A0A839FVF6_9MICC</name>
<sequence length="102" mass="9855">MRTSAGGTPDSAEPLSGAELPGAELFDAGGLEAELDGAAGELDAEESASDDDGAASTVELAGSGSEDVLGDPGVPQALSPSPSARAAATPRGSRRTLTSGSR</sequence>
<organism evidence="2 3">
    <name type="scientific">Nesterenkonia jeotgali</name>
    <dbReference type="NCBI Taxonomy" id="317018"/>
    <lineage>
        <taxon>Bacteria</taxon>
        <taxon>Bacillati</taxon>
        <taxon>Actinomycetota</taxon>
        <taxon>Actinomycetes</taxon>
        <taxon>Micrococcales</taxon>
        <taxon>Micrococcaceae</taxon>
        <taxon>Nesterenkonia</taxon>
    </lineage>
</organism>
<dbReference type="EMBL" id="JACJIH010000001">
    <property type="protein sequence ID" value="MBA8921074.1"/>
    <property type="molecule type" value="Genomic_DNA"/>
</dbReference>
<accession>A0A839FVF6</accession>